<comment type="subcellular location">
    <subcellularLocation>
        <location evidence="1">Bacterial microcompartment</location>
    </subcellularLocation>
</comment>
<evidence type="ECO:0000313" key="4">
    <source>
        <dbReference type="Proteomes" id="UP001446205"/>
    </source>
</evidence>
<evidence type="ECO:0000256" key="2">
    <source>
        <dbReference type="ARBA" id="ARBA00024446"/>
    </source>
</evidence>
<dbReference type="CDD" id="cd01614">
    <property type="entry name" value="EutN_CcmL"/>
    <property type="match status" value="1"/>
</dbReference>
<keyword evidence="4" id="KW-1185">Reference proteome</keyword>
<gene>
    <name evidence="3" type="ORF">WOB96_08080</name>
</gene>
<dbReference type="InterPro" id="IPR014077">
    <property type="entry name" value="CsoS4B"/>
</dbReference>
<evidence type="ECO:0000313" key="3">
    <source>
        <dbReference type="EMBL" id="MEK8089725.1"/>
    </source>
</evidence>
<sequence>MEIMRVCSELVATRRVAGLKKMSLRVLADEQGKLSVACDPVGVPPGKWVFTVSGSAARYAAGDVTVLTDLTIAGIIDQWDPQG</sequence>
<dbReference type="PROSITE" id="PS51932">
    <property type="entry name" value="BMV"/>
    <property type="match status" value="1"/>
</dbReference>
<comment type="caution">
    <text evidence="3">The sequence shown here is derived from an EMBL/GenBank/DDBJ whole genome shotgun (WGS) entry which is preliminary data.</text>
</comment>
<dbReference type="EMBL" id="JBBPCO010000007">
    <property type="protein sequence ID" value="MEK8089725.1"/>
    <property type="molecule type" value="Genomic_DNA"/>
</dbReference>
<reference evidence="3 4" key="1">
    <citation type="submission" date="2024-04" db="EMBL/GenBank/DDBJ databases">
        <authorList>
            <person name="Abashina T."/>
            <person name="Shaikin A."/>
        </authorList>
    </citation>
    <scope>NUCLEOTIDE SEQUENCE [LARGE SCALE GENOMIC DNA]</scope>
    <source>
        <strain evidence="3 4">AAFK</strain>
    </source>
</reference>
<dbReference type="Gene3D" id="2.40.50.220">
    <property type="entry name" value="EutN/Ccml"/>
    <property type="match status" value="1"/>
</dbReference>
<dbReference type="SUPFAM" id="SSF159133">
    <property type="entry name" value="EutN/CcmL-like"/>
    <property type="match status" value="1"/>
</dbReference>
<dbReference type="RefSeq" id="WP_341370783.1">
    <property type="nucleotide sequence ID" value="NZ_JBBPCO010000007.1"/>
</dbReference>
<protein>
    <submittedName>
        <fullName evidence="3">Carboxysome peptide B</fullName>
    </submittedName>
</protein>
<organism evidence="3 4">
    <name type="scientific">Thermithiobacillus plumbiphilus</name>
    <dbReference type="NCBI Taxonomy" id="1729899"/>
    <lineage>
        <taxon>Bacteria</taxon>
        <taxon>Pseudomonadati</taxon>
        <taxon>Pseudomonadota</taxon>
        <taxon>Acidithiobacillia</taxon>
        <taxon>Acidithiobacillales</taxon>
        <taxon>Thermithiobacillaceae</taxon>
        <taxon>Thermithiobacillus</taxon>
    </lineage>
</organism>
<keyword evidence="2" id="KW-1283">Bacterial microcompartment</keyword>
<dbReference type="NCBIfam" id="TIGR02704">
    <property type="entry name" value="carboxysome_B"/>
    <property type="match status" value="1"/>
</dbReference>
<name>A0ABU9D878_9PROT</name>
<dbReference type="InterPro" id="IPR036677">
    <property type="entry name" value="EutN_CcmL_sf"/>
</dbReference>
<accession>A0ABU9D878</accession>
<evidence type="ECO:0000256" key="1">
    <source>
        <dbReference type="ARBA" id="ARBA00024322"/>
    </source>
</evidence>
<dbReference type="InterPro" id="IPR004992">
    <property type="entry name" value="EutN_CcmL"/>
</dbReference>
<dbReference type="Pfam" id="PF03319">
    <property type="entry name" value="EutN_CcmL"/>
    <property type="match status" value="1"/>
</dbReference>
<dbReference type="Proteomes" id="UP001446205">
    <property type="component" value="Unassembled WGS sequence"/>
</dbReference>
<proteinExistence type="predicted"/>